<dbReference type="STRING" id="43657.S4054249_07630"/>
<gene>
    <name evidence="1" type="ORF">N475_25680</name>
</gene>
<keyword evidence="2" id="KW-1185">Reference proteome</keyword>
<dbReference type="PATRIC" id="fig|1365250.3.peg.435"/>
<sequence>MVFNAFSSQGIERVVEVGYLYKNNFGWHEYYSNDSSECKALIRYRDSDSHFDLISGVDCKQSEINQPDLQRVIESASSLLSEKDILNEILKKRRFTINFVWRVSNWPLIKFANDSDWWPYNFRDEVKEHDYRRIFEKAILDESVYGFLTKILKSNGCSFNLSKYYADPMNYDQMMIEKKLLLELGYYSKMDFKKYIYPYIEGPILFDLECKKE</sequence>
<evidence type="ECO:0000313" key="1">
    <source>
        <dbReference type="EMBL" id="KZN46422.1"/>
    </source>
</evidence>
<evidence type="ECO:0000313" key="2">
    <source>
        <dbReference type="Proteomes" id="UP000076643"/>
    </source>
</evidence>
<name>A0A167BDM9_9GAMM</name>
<comment type="caution">
    <text evidence="1">The sequence shown here is derived from an EMBL/GenBank/DDBJ whole genome shotgun (WGS) entry which is preliminary data.</text>
</comment>
<accession>A0A167BDM9</accession>
<proteinExistence type="predicted"/>
<dbReference type="Proteomes" id="UP000076643">
    <property type="component" value="Unassembled WGS sequence"/>
</dbReference>
<protein>
    <submittedName>
        <fullName evidence="1">Uncharacterized protein</fullName>
    </submittedName>
</protein>
<organism evidence="1 2">
    <name type="scientific">Pseudoalteromonas luteoviolacea DSM 6061</name>
    <dbReference type="NCBI Taxonomy" id="1365250"/>
    <lineage>
        <taxon>Bacteria</taxon>
        <taxon>Pseudomonadati</taxon>
        <taxon>Pseudomonadota</taxon>
        <taxon>Gammaproteobacteria</taxon>
        <taxon>Alteromonadales</taxon>
        <taxon>Pseudoalteromonadaceae</taxon>
        <taxon>Pseudoalteromonas</taxon>
    </lineage>
</organism>
<reference evidence="1 2" key="1">
    <citation type="submission" date="2013-07" db="EMBL/GenBank/DDBJ databases">
        <title>Comparative Genomic and Metabolomic Analysis of Twelve Strains of Pseudoalteromonas luteoviolacea.</title>
        <authorList>
            <person name="Vynne N.G."/>
            <person name="Mansson M."/>
            <person name="Gram L."/>
        </authorList>
    </citation>
    <scope>NUCLEOTIDE SEQUENCE [LARGE SCALE GENOMIC DNA]</scope>
    <source>
        <strain evidence="1 2">DSM 6061</strain>
    </source>
</reference>
<dbReference type="AlphaFoldDB" id="A0A167BDM9"/>
<dbReference type="EMBL" id="AUYB01000031">
    <property type="protein sequence ID" value="KZN46422.1"/>
    <property type="molecule type" value="Genomic_DNA"/>
</dbReference>